<dbReference type="SUPFAM" id="SSF103196">
    <property type="entry name" value="Roadblock/LC7 domain"/>
    <property type="match status" value="1"/>
</dbReference>
<dbReference type="OrthoDB" id="5296231at2"/>
<evidence type="ECO:0000313" key="1">
    <source>
        <dbReference type="EMBL" id="EAU54089.1"/>
    </source>
</evidence>
<gene>
    <name evidence="1" type="ORF">SPV1_00627</name>
</gene>
<reference evidence="1 2" key="1">
    <citation type="submission" date="2006-09" db="EMBL/GenBank/DDBJ databases">
        <authorList>
            <person name="Emerson D."/>
            <person name="Ferriera S."/>
            <person name="Johnson J."/>
            <person name="Kravitz S."/>
            <person name="Halpern A."/>
            <person name="Remington K."/>
            <person name="Beeson K."/>
            <person name="Tran B."/>
            <person name="Rogers Y.-H."/>
            <person name="Friedman R."/>
            <person name="Venter J.C."/>
        </authorList>
    </citation>
    <scope>NUCLEOTIDE SEQUENCE [LARGE SCALE GENOMIC DNA]</scope>
    <source>
        <strain evidence="1 2">PV-1</strain>
    </source>
</reference>
<dbReference type="STRING" id="314344.AL013_00735"/>
<dbReference type="RefSeq" id="WP_009850426.1">
    <property type="nucleotide sequence ID" value="NZ_DS022295.1"/>
</dbReference>
<accession>Q0EXW3</accession>
<keyword evidence="2" id="KW-1185">Reference proteome</keyword>
<dbReference type="Gene3D" id="3.30.450.30">
    <property type="entry name" value="Dynein light chain 2a, cytoplasmic"/>
    <property type="match status" value="1"/>
</dbReference>
<dbReference type="Proteomes" id="UP000005297">
    <property type="component" value="Unassembled WGS sequence"/>
</dbReference>
<comment type="caution">
    <text evidence="1">The sequence shown here is derived from an EMBL/GenBank/DDBJ whole genome shotgun (WGS) entry which is preliminary data.</text>
</comment>
<protein>
    <recommendedName>
        <fullName evidence="3">Roadblock/LAMTOR2 domain-containing protein</fullName>
    </recommendedName>
</protein>
<evidence type="ECO:0000313" key="2">
    <source>
        <dbReference type="Proteomes" id="UP000005297"/>
    </source>
</evidence>
<dbReference type="HOGENOM" id="CLU_2081982_0_0_0"/>
<proteinExistence type="predicted"/>
<dbReference type="EMBL" id="AATS01000012">
    <property type="protein sequence ID" value="EAU54089.1"/>
    <property type="molecule type" value="Genomic_DNA"/>
</dbReference>
<dbReference type="InParanoid" id="Q0EXW3"/>
<dbReference type="AlphaFoldDB" id="Q0EXW3"/>
<sequence length="117" mass="12932">MLKDKLERLRQQHGMECIIIINGEGMLICQVGNAPEGDEFALYSPMVMETTRRMAQCGGFGEPICNGVILHEGRILITHETAIGENVIYTALLCRNKVPGGLLALLNTITSYLQEEL</sequence>
<evidence type="ECO:0008006" key="3">
    <source>
        <dbReference type="Google" id="ProtNLM"/>
    </source>
</evidence>
<organism evidence="1 2">
    <name type="scientific">Mariprofundus ferrooxydans PV-1</name>
    <dbReference type="NCBI Taxonomy" id="314345"/>
    <lineage>
        <taxon>Bacteria</taxon>
        <taxon>Pseudomonadati</taxon>
        <taxon>Pseudomonadota</taxon>
        <taxon>Candidatius Mariprofundia</taxon>
        <taxon>Mariprofundales</taxon>
        <taxon>Mariprofundaceae</taxon>
        <taxon>Mariprofundus</taxon>
    </lineage>
</organism>
<name>Q0EXW3_9PROT</name>